<keyword evidence="3" id="KW-0808">Transferase</keyword>
<dbReference type="PROSITE" id="PS50011">
    <property type="entry name" value="PROTEIN_KINASE_DOM"/>
    <property type="match status" value="1"/>
</dbReference>
<dbReference type="Pfam" id="PF00069">
    <property type="entry name" value="Pkinase"/>
    <property type="match status" value="1"/>
</dbReference>
<evidence type="ECO:0000256" key="11">
    <source>
        <dbReference type="SAM" id="Phobius"/>
    </source>
</evidence>
<dbReference type="Gene3D" id="3.30.200.20">
    <property type="entry name" value="Phosphorylase Kinase, domain 1"/>
    <property type="match status" value="1"/>
</dbReference>
<protein>
    <recommendedName>
        <fullName evidence="1">non-specific serine/threonine protein kinase</fullName>
        <ecNumber evidence="1">2.7.11.1</ecNumber>
    </recommendedName>
</protein>
<evidence type="ECO:0000256" key="2">
    <source>
        <dbReference type="ARBA" id="ARBA00022527"/>
    </source>
</evidence>
<dbReference type="GO" id="GO:0080090">
    <property type="term" value="P:regulation of primary metabolic process"/>
    <property type="evidence" value="ECO:0007669"/>
    <property type="project" value="UniProtKB-ARBA"/>
</dbReference>
<gene>
    <name evidence="13" type="ORF">MMOR_02020</name>
</gene>
<evidence type="ECO:0000313" key="14">
    <source>
        <dbReference type="Proteomes" id="UP000466681"/>
    </source>
</evidence>
<keyword evidence="11" id="KW-0812">Transmembrane</keyword>
<evidence type="ECO:0000256" key="9">
    <source>
        <dbReference type="PROSITE-ProRule" id="PRU10141"/>
    </source>
</evidence>
<evidence type="ECO:0000256" key="10">
    <source>
        <dbReference type="SAM" id="MobiDB-lite"/>
    </source>
</evidence>
<keyword evidence="5 13" id="KW-0418">Kinase</keyword>
<dbReference type="EMBL" id="AP022560">
    <property type="protein sequence ID" value="BBW99265.1"/>
    <property type="molecule type" value="Genomic_DNA"/>
</dbReference>
<feature type="transmembrane region" description="Helical" evidence="11">
    <location>
        <begin position="310"/>
        <end position="329"/>
    </location>
</feature>
<feature type="binding site" evidence="9">
    <location>
        <position position="40"/>
    </location>
    <ligand>
        <name>ATP</name>
        <dbReference type="ChEBI" id="CHEBI:30616"/>
    </ligand>
</feature>
<dbReference type="InterPro" id="IPR011009">
    <property type="entry name" value="Kinase-like_dom_sf"/>
</dbReference>
<dbReference type="InterPro" id="IPR000719">
    <property type="entry name" value="Prot_kinase_dom"/>
</dbReference>
<feature type="compositionally biased region" description="Pro residues" evidence="10">
    <location>
        <begin position="348"/>
        <end position="373"/>
    </location>
</feature>
<keyword evidence="4 9" id="KW-0547">Nucleotide-binding</keyword>
<evidence type="ECO:0000256" key="8">
    <source>
        <dbReference type="ARBA" id="ARBA00048679"/>
    </source>
</evidence>
<dbReference type="Proteomes" id="UP000466681">
    <property type="component" value="Chromosome"/>
</dbReference>
<dbReference type="KEGG" id="mmor:MMOR_02020"/>
<dbReference type="PANTHER" id="PTHR43289:SF6">
    <property type="entry name" value="SERINE_THREONINE-PROTEIN KINASE NEKL-3"/>
    <property type="match status" value="1"/>
</dbReference>
<feature type="region of interest" description="Disordered" evidence="10">
    <location>
        <begin position="333"/>
        <end position="401"/>
    </location>
</feature>
<dbReference type="RefSeq" id="WP_083153018.1">
    <property type="nucleotide sequence ID" value="NZ_AP022560.1"/>
</dbReference>
<sequence length="401" mass="41412">MSGREPLAGRYELRGLLGTGGMAEVHDGWDTRLNRAVAIKLLYPGLSADADTRRRFEDEARAAASLSHPNIVAVHDCGEHHGAPFIVMERLPGRTLGDEIAMGPMAQHRVRAMLTDVLGALATAHAAGVVHRDIKPGNVLLAQDGVTMKVADFGIAKTAGSAHTATGQLIGTMAYMSPERVAGAPASVADDLYAVGVMAHEALSGRRPFPQENPASLVRAILDDPPPPIEVVRPDVDAGLAAVINRAMSRNGTRFRSALEMRAALTGAPRPSTKVLAQPLPPAGGGYPAPSANYFVAGPARPPMSRRRKLLLAAAALAALLVVVFAMALDTSSSTQAPQPVSSTTAVSPPPPPLSSPPPSPAPPPVVEEPPGPPKKKPGNGNNGNGPGPGNGHGPGNGKKR</sequence>
<dbReference type="SUPFAM" id="SSF56112">
    <property type="entry name" value="Protein kinase-like (PK-like)"/>
    <property type="match status" value="1"/>
</dbReference>
<dbReference type="SMART" id="SM00220">
    <property type="entry name" value="S_TKc"/>
    <property type="match status" value="1"/>
</dbReference>
<dbReference type="GO" id="GO:0004674">
    <property type="term" value="F:protein serine/threonine kinase activity"/>
    <property type="evidence" value="ECO:0007669"/>
    <property type="project" value="UniProtKB-KW"/>
</dbReference>
<name>A0AAD1M420_9MYCO</name>
<evidence type="ECO:0000256" key="5">
    <source>
        <dbReference type="ARBA" id="ARBA00022777"/>
    </source>
</evidence>
<feature type="compositionally biased region" description="Gly residues" evidence="10">
    <location>
        <begin position="381"/>
        <end position="401"/>
    </location>
</feature>
<keyword evidence="2" id="KW-0723">Serine/threonine-protein kinase</keyword>
<evidence type="ECO:0000256" key="1">
    <source>
        <dbReference type="ARBA" id="ARBA00012513"/>
    </source>
</evidence>
<dbReference type="PROSITE" id="PS00107">
    <property type="entry name" value="PROTEIN_KINASE_ATP"/>
    <property type="match status" value="1"/>
</dbReference>
<reference evidence="13 14" key="1">
    <citation type="journal article" date="2019" name="Emerg. Microbes Infect.">
        <title>Comprehensive subspecies identification of 175 nontuberculous mycobacteria species based on 7547 genomic profiles.</title>
        <authorList>
            <person name="Matsumoto Y."/>
            <person name="Kinjo T."/>
            <person name="Motooka D."/>
            <person name="Nabeya D."/>
            <person name="Jung N."/>
            <person name="Uechi K."/>
            <person name="Horii T."/>
            <person name="Iida T."/>
            <person name="Fujita J."/>
            <person name="Nakamura S."/>
        </authorList>
    </citation>
    <scope>NUCLEOTIDE SEQUENCE [LARGE SCALE GENOMIC DNA]</scope>
    <source>
        <strain evidence="13 14">JCM 6375</strain>
    </source>
</reference>
<accession>A0AAD1M420</accession>
<comment type="catalytic activity">
    <reaction evidence="8">
        <text>L-seryl-[protein] + ATP = O-phospho-L-seryl-[protein] + ADP + H(+)</text>
        <dbReference type="Rhea" id="RHEA:17989"/>
        <dbReference type="Rhea" id="RHEA-COMP:9863"/>
        <dbReference type="Rhea" id="RHEA-COMP:11604"/>
        <dbReference type="ChEBI" id="CHEBI:15378"/>
        <dbReference type="ChEBI" id="CHEBI:29999"/>
        <dbReference type="ChEBI" id="CHEBI:30616"/>
        <dbReference type="ChEBI" id="CHEBI:83421"/>
        <dbReference type="ChEBI" id="CHEBI:456216"/>
        <dbReference type="EC" id="2.7.11.1"/>
    </reaction>
</comment>
<organism evidence="13 14">
    <name type="scientific">Mycolicibacterium moriokaense</name>
    <dbReference type="NCBI Taxonomy" id="39691"/>
    <lineage>
        <taxon>Bacteria</taxon>
        <taxon>Bacillati</taxon>
        <taxon>Actinomycetota</taxon>
        <taxon>Actinomycetes</taxon>
        <taxon>Mycobacteriales</taxon>
        <taxon>Mycobacteriaceae</taxon>
        <taxon>Mycolicibacterium</taxon>
    </lineage>
</organism>
<evidence type="ECO:0000256" key="7">
    <source>
        <dbReference type="ARBA" id="ARBA00047899"/>
    </source>
</evidence>
<feature type="domain" description="Protein kinase" evidence="12">
    <location>
        <begin position="11"/>
        <end position="273"/>
    </location>
</feature>
<dbReference type="PROSITE" id="PS00108">
    <property type="entry name" value="PROTEIN_KINASE_ST"/>
    <property type="match status" value="1"/>
</dbReference>
<dbReference type="InterPro" id="IPR008271">
    <property type="entry name" value="Ser/Thr_kinase_AS"/>
</dbReference>
<dbReference type="GO" id="GO:0005524">
    <property type="term" value="F:ATP binding"/>
    <property type="evidence" value="ECO:0007669"/>
    <property type="project" value="UniProtKB-UniRule"/>
</dbReference>
<keyword evidence="11" id="KW-1133">Transmembrane helix</keyword>
<dbReference type="PANTHER" id="PTHR43289">
    <property type="entry name" value="MITOGEN-ACTIVATED PROTEIN KINASE KINASE KINASE 20-RELATED"/>
    <property type="match status" value="1"/>
</dbReference>
<proteinExistence type="predicted"/>
<evidence type="ECO:0000256" key="6">
    <source>
        <dbReference type="ARBA" id="ARBA00022840"/>
    </source>
</evidence>
<dbReference type="AlphaFoldDB" id="A0AAD1M420"/>
<dbReference type="CDD" id="cd14014">
    <property type="entry name" value="STKc_PknB_like"/>
    <property type="match status" value="1"/>
</dbReference>
<keyword evidence="14" id="KW-1185">Reference proteome</keyword>
<dbReference type="EC" id="2.7.11.1" evidence="1"/>
<dbReference type="InterPro" id="IPR017441">
    <property type="entry name" value="Protein_kinase_ATP_BS"/>
</dbReference>
<keyword evidence="6 9" id="KW-0067">ATP-binding</keyword>
<evidence type="ECO:0000313" key="13">
    <source>
        <dbReference type="EMBL" id="BBW99265.1"/>
    </source>
</evidence>
<comment type="catalytic activity">
    <reaction evidence="7">
        <text>L-threonyl-[protein] + ATP = O-phospho-L-threonyl-[protein] + ADP + H(+)</text>
        <dbReference type="Rhea" id="RHEA:46608"/>
        <dbReference type="Rhea" id="RHEA-COMP:11060"/>
        <dbReference type="Rhea" id="RHEA-COMP:11605"/>
        <dbReference type="ChEBI" id="CHEBI:15378"/>
        <dbReference type="ChEBI" id="CHEBI:30013"/>
        <dbReference type="ChEBI" id="CHEBI:30616"/>
        <dbReference type="ChEBI" id="CHEBI:61977"/>
        <dbReference type="ChEBI" id="CHEBI:456216"/>
        <dbReference type="EC" id="2.7.11.1"/>
    </reaction>
</comment>
<dbReference type="FunFam" id="3.30.200.20:FF:000035">
    <property type="entry name" value="Serine/threonine protein kinase Stk1"/>
    <property type="match status" value="1"/>
</dbReference>
<keyword evidence="11" id="KW-0472">Membrane</keyword>
<evidence type="ECO:0000256" key="4">
    <source>
        <dbReference type="ARBA" id="ARBA00022741"/>
    </source>
</evidence>
<evidence type="ECO:0000259" key="12">
    <source>
        <dbReference type="PROSITE" id="PS50011"/>
    </source>
</evidence>
<evidence type="ECO:0000256" key="3">
    <source>
        <dbReference type="ARBA" id="ARBA00022679"/>
    </source>
</evidence>
<dbReference type="Gene3D" id="1.10.510.10">
    <property type="entry name" value="Transferase(Phosphotransferase) domain 1"/>
    <property type="match status" value="1"/>
</dbReference>